<dbReference type="NCBIfam" id="TIGR03177">
    <property type="entry name" value="pilus_cpaB"/>
    <property type="match status" value="1"/>
</dbReference>
<reference evidence="2" key="1">
    <citation type="submission" date="2020-12" db="EMBL/GenBank/DDBJ databases">
        <title>Methylobrevis albus sp. nov., isolated from fresh water lack sediment.</title>
        <authorList>
            <person name="Zou Q."/>
        </authorList>
    </citation>
    <scope>NUCLEOTIDE SEQUENCE</scope>
    <source>
        <strain evidence="2">L22</strain>
    </source>
</reference>
<feature type="domain" description="SAF" evidence="1">
    <location>
        <begin position="45"/>
        <end position="113"/>
    </location>
</feature>
<dbReference type="EMBL" id="JADZLT010000050">
    <property type="protein sequence ID" value="MBH0238454.1"/>
    <property type="molecule type" value="Genomic_DNA"/>
</dbReference>
<dbReference type="Pfam" id="PF08666">
    <property type="entry name" value="SAF"/>
    <property type="match status" value="1"/>
</dbReference>
<keyword evidence="3" id="KW-1185">Reference proteome</keyword>
<dbReference type="Pfam" id="PF16976">
    <property type="entry name" value="RcpC"/>
    <property type="match status" value="1"/>
</dbReference>
<dbReference type="InterPro" id="IPR031571">
    <property type="entry name" value="RcpC_dom"/>
</dbReference>
<evidence type="ECO:0000313" key="2">
    <source>
        <dbReference type="EMBL" id="MBH0238454.1"/>
    </source>
</evidence>
<dbReference type="Proteomes" id="UP000631694">
    <property type="component" value="Unassembled WGS sequence"/>
</dbReference>
<dbReference type="RefSeq" id="WP_197311519.1">
    <property type="nucleotide sequence ID" value="NZ_JADZLT010000050.1"/>
</dbReference>
<proteinExistence type="predicted"/>
<dbReference type="SMART" id="SM00858">
    <property type="entry name" value="SAF"/>
    <property type="match status" value="1"/>
</dbReference>
<accession>A0A931I2X1</accession>
<dbReference type="InterPro" id="IPR017592">
    <property type="entry name" value="Pilus_assmbl_Flp-typ_CpaB"/>
</dbReference>
<evidence type="ECO:0000313" key="3">
    <source>
        <dbReference type="Proteomes" id="UP000631694"/>
    </source>
</evidence>
<sequence length="261" mass="27531">MRPIQLIILVVALGAAVVAAMLAMKMTGGNTQTDVVAVAPNIPAEEVLVASRQVAMGGTVSTDALVWRPWPTSGMNDAFIRRSNRPEALTELSGMLARTPILDGEPIREVNLVRTDRGFLSAILPKGMRAVAVRVNAASTAGGFILPNDRIDVILTTQSQSGASGATQAVSEILLSNIRVLAIDQATDDPENKKTVVANDTATLELTPEQSQLIIQAQQLGSISLALRSIADANEPESDAKARKGINIVKFGNSTRVTASQ</sequence>
<dbReference type="CDD" id="cd11614">
    <property type="entry name" value="SAF_CpaB_FlgA_like"/>
    <property type="match status" value="1"/>
</dbReference>
<evidence type="ECO:0000259" key="1">
    <source>
        <dbReference type="SMART" id="SM00858"/>
    </source>
</evidence>
<organism evidence="2 3">
    <name type="scientific">Methylobrevis albus</name>
    <dbReference type="NCBI Taxonomy" id="2793297"/>
    <lineage>
        <taxon>Bacteria</taxon>
        <taxon>Pseudomonadati</taxon>
        <taxon>Pseudomonadota</taxon>
        <taxon>Alphaproteobacteria</taxon>
        <taxon>Hyphomicrobiales</taxon>
        <taxon>Pleomorphomonadaceae</taxon>
        <taxon>Methylobrevis</taxon>
    </lineage>
</organism>
<protein>
    <submittedName>
        <fullName evidence="2">Flp pilus assembly protein CpaB</fullName>
    </submittedName>
</protein>
<name>A0A931I2X1_9HYPH</name>
<comment type="caution">
    <text evidence="2">The sequence shown here is derived from an EMBL/GenBank/DDBJ whole genome shotgun (WGS) entry which is preliminary data.</text>
</comment>
<dbReference type="AlphaFoldDB" id="A0A931I2X1"/>
<gene>
    <name evidence="2" type="primary">cpaB</name>
    <name evidence="2" type="ORF">I5731_11525</name>
</gene>
<dbReference type="InterPro" id="IPR013974">
    <property type="entry name" value="SAF"/>
</dbReference>